<organism evidence="2 3">
    <name type="scientific">Nematocida displodere</name>
    <dbReference type="NCBI Taxonomy" id="1805483"/>
    <lineage>
        <taxon>Eukaryota</taxon>
        <taxon>Fungi</taxon>
        <taxon>Fungi incertae sedis</taxon>
        <taxon>Microsporidia</taxon>
        <taxon>Nematocida</taxon>
    </lineage>
</organism>
<evidence type="ECO:0000313" key="1">
    <source>
        <dbReference type="EMBL" id="OAG28775.1"/>
    </source>
</evidence>
<dbReference type="InterPro" id="IPR013083">
    <property type="entry name" value="Znf_RING/FYVE/PHD"/>
</dbReference>
<dbReference type="VEuPathDB" id="MicrosporidiaDB:NEDG_00914"/>
<dbReference type="EMBL" id="LTDL01000042">
    <property type="protein sequence ID" value="OAG28775.1"/>
    <property type="molecule type" value="Genomic_DNA"/>
</dbReference>
<protein>
    <recommendedName>
        <fullName evidence="4">RING-type domain-containing protein</fullName>
    </recommendedName>
</protein>
<dbReference type="GeneID" id="93647264"/>
<name>A0A177EFT3_9MICR</name>
<dbReference type="RefSeq" id="XP_067543520.1">
    <property type="nucleotide sequence ID" value="XM_067688332.1"/>
</dbReference>
<accession>A0A177EFT3</accession>
<reference evidence="2 3" key="1">
    <citation type="submission" date="2016-02" db="EMBL/GenBank/DDBJ databases">
        <title>Discovery of a natural microsporidian pathogen with a broad tissue tropism in Caenorhabditis elegans.</title>
        <authorList>
            <person name="Luallen R.J."/>
            <person name="Reinke A.W."/>
            <person name="Tong L."/>
            <person name="Botts M.R."/>
            <person name="Felix M.-A."/>
            <person name="Troemel E.R."/>
        </authorList>
    </citation>
    <scope>NUCLEOTIDE SEQUENCE [LARGE SCALE GENOMIC DNA]</scope>
    <source>
        <strain evidence="2 3">JUm2807</strain>
    </source>
</reference>
<dbReference type="Gene3D" id="3.30.40.10">
    <property type="entry name" value="Zinc/RING finger domain, C3HC4 (zinc finger)"/>
    <property type="match status" value="1"/>
</dbReference>
<keyword evidence="3" id="KW-1185">Reference proteome</keyword>
<evidence type="ECO:0000313" key="3">
    <source>
        <dbReference type="Proteomes" id="UP000185944"/>
    </source>
</evidence>
<dbReference type="EMBL" id="LTDL01000034">
    <property type="protein sequence ID" value="OAG30270.1"/>
    <property type="molecule type" value="Genomic_DNA"/>
</dbReference>
<comment type="caution">
    <text evidence="2">The sequence shown here is derived from an EMBL/GenBank/DDBJ whole genome shotgun (WGS) entry which is preliminary data.</text>
</comment>
<gene>
    <name evidence="1" type="ORF">NEDG_00914</name>
    <name evidence="2" type="ORF">NEDG_02246</name>
</gene>
<dbReference type="Proteomes" id="UP000185944">
    <property type="component" value="Unassembled WGS sequence"/>
</dbReference>
<evidence type="ECO:0000313" key="2">
    <source>
        <dbReference type="EMBL" id="OAG30270.1"/>
    </source>
</evidence>
<sequence>VELQSPTFPPMGNNRATTKYFMLTISNVDHLAVRANVLLIFEWISRHFRGMKGLSIGFGFNIRALTQLIDTHRFVMTTNPTLTEISIGAVNCLPPINPKETVLSFSLDAWELCTKGALSAKLAETDTDLAQLSAGEQEVIVFQRWIEEESEFSCSICCCTLAELRETKPNTDICILDHPGHRVCGSCLNSLAGAGQRPFGCPTCRGLIAAPVLKNRIYQNSQGSFVLEMAARPAQPPIISFPSPNIEELLVQYQ</sequence>
<dbReference type="SUPFAM" id="SSF57850">
    <property type="entry name" value="RING/U-box"/>
    <property type="match status" value="1"/>
</dbReference>
<dbReference type="AlphaFoldDB" id="A0A177EFT3"/>
<evidence type="ECO:0008006" key="4">
    <source>
        <dbReference type="Google" id="ProtNLM"/>
    </source>
</evidence>
<proteinExistence type="predicted"/>
<dbReference type="VEuPathDB" id="MicrosporidiaDB:NEDG_02246"/>
<feature type="non-terminal residue" evidence="2">
    <location>
        <position position="1"/>
    </location>
</feature>